<dbReference type="GO" id="GO:0008081">
    <property type="term" value="F:phosphoric diester hydrolase activity"/>
    <property type="evidence" value="ECO:0007669"/>
    <property type="project" value="InterPro"/>
</dbReference>
<reference evidence="2 3" key="1">
    <citation type="submission" date="2016-07" db="EMBL/GenBank/DDBJ databases">
        <title>Pervasive Adenine N6-methylation of Active Genes in Fungi.</title>
        <authorList>
            <consortium name="DOE Joint Genome Institute"/>
            <person name="Mondo S.J."/>
            <person name="Dannebaum R.O."/>
            <person name="Kuo R.C."/>
            <person name="Labutti K."/>
            <person name="Haridas S."/>
            <person name="Kuo A."/>
            <person name="Salamov A."/>
            <person name="Ahrendt S.R."/>
            <person name="Lipzen A."/>
            <person name="Sullivan W."/>
            <person name="Andreopoulos W.B."/>
            <person name="Clum A."/>
            <person name="Lindquist E."/>
            <person name="Daum C."/>
            <person name="Ramamoorthy G.K."/>
            <person name="Gryganskyi A."/>
            <person name="Culley D."/>
            <person name="Magnuson J.K."/>
            <person name="James T.Y."/>
            <person name="O'Malley M.A."/>
            <person name="Stajich J.E."/>
            <person name="Spatafora J.W."/>
            <person name="Visel A."/>
            <person name="Grigoriev I.V."/>
        </authorList>
    </citation>
    <scope>NUCLEOTIDE SEQUENCE [LARGE SCALE GENOMIC DNA]</scope>
    <source>
        <strain evidence="2 3">NRRL 1336</strain>
    </source>
</reference>
<dbReference type="Proteomes" id="UP000193560">
    <property type="component" value="Unassembled WGS sequence"/>
</dbReference>
<comment type="caution">
    <text evidence="2">The sequence shown here is derived from an EMBL/GenBank/DDBJ whole genome shotgun (WGS) entry which is preliminary data.</text>
</comment>
<organism evidence="2 3">
    <name type="scientific">Absidia repens</name>
    <dbReference type="NCBI Taxonomy" id="90262"/>
    <lineage>
        <taxon>Eukaryota</taxon>
        <taxon>Fungi</taxon>
        <taxon>Fungi incertae sedis</taxon>
        <taxon>Mucoromycota</taxon>
        <taxon>Mucoromycotina</taxon>
        <taxon>Mucoromycetes</taxon>
        <taxon>Mucorales</taxon>
        <taxon>Cunninghamellaceae</taxon>
        <taxon>Absidia</taxon>
    </lineage>
</organism>
<dbReference type="EMBL" id="MCGE01000051">
    <property type="protein sequence ID" value="ORZ04373.1"/>
    <property type="molecule type" value="Genomic_DNA"/>
</dbReference>
<dbReference type="InterPro" id="IPR030395">
    <property type="entry name" value="GP_PDE_dom"/>
</dbReference>
<dbReference type="OrthoDB" id="1470350at2759"/>
<keyword evidence="3" id="KW-1185">Reference proteome</keyword>
<dbReference type="Pfam" id="PF03009">
    <property type="entry name" value="GDPD"/>
    <property type="match status" value="1"/>
</dbReference>
<dbReference type="AlphaFoldDB" id="A0A1X2HX69"/>
<dbReference type="PANTHER" id="PTHR43805:SF1">
    <property type="entry name" value="GP-PDE DOMAIN-CONTAINING PROTEIN"/>
    <property type="match status" value="1"/>
</dbReference>
<name>A0A1X2HX69_9FUNG</name>
<dbReference type="Gene3D" id="3.20.20.190">
    <property type="entry name" value="Phosphatidylinositol (PI) phosphodiesterase"/>
    <property type="match status" value="1"/>
</dbReference>
<dbReference type="STRING" id="90262.A0A1X2HX69"/>
<gene>
    <name evidence="2" type="ORF">BCR42DRAFT_429278</name>
</gene>
<sequence length="303" mass="34375">MTIDYQIRKPPHVIAHRGFSGQNPENTMVSFEKAIEAGADALEGDIRLSKDGELVMMHDLTLQRTTTGTGPVSDHTWFGDIDGLKTKAEPSQPIPRLNDVLDLLIRPEVASKEELYMIVDIKFDNAIEILDRLHKLLEEEYKDHASLQRQIVIGIWHHDFLAKVKELFGDKYKTCFIGLSITAARRRFLKECDGVSVPFAALADEDGASFIAEAHQLGKKVFTWTINDVEQMVCAVGWGVDGIVGDHVDVMVKHMHDQVMTFSPEEYQSYLDSSTHLKHRRQRLYYYCVKKAMHWGSSAYIGV</sequence>
<dbReference type="InterPro" id="IPR017946">
    <property type="entry name" value="PLC-like_Pdiesterase_TIM-brl"/>
</dbReference>
<evidence type="ECO:0000259" key="1">
    <source>
        <dbReference type="PROSITE" id="PS51704"/>
    </source>
</evidence>
<accession>A0A1X2HX69</accession>
<evidence type="ECO:0000313" key="2">
    <source>
        <dbReference type="EMBL" id="ORZ04373.1"/>
    </source>
</evidence>
<feature type="domain" description="GP-PDE" evidence="1">
    <location>
        <begin position="11"/>
        <end position="255"/>
    </location>
</feature>
<dbReference type="SUPFAM" id="SSF51695">
    <property type="entry name" value="PLC-like phosphodiesterases"/>
    <property type="match status" value="1"/>
</dbReference>
<protein>
    <submittedName>
        <fullName evidence="2">PLC-like phosphodiesterase</fullName>
    </submittedName>
</protein>
<evidence type="ECO:0000313" key="3">
    <source>
        <dbReference type="Proteomes" id="UP000193560"/>
    </source>
</evidence>
<dbReference type="PROSITE" id="PS51704">
    <property type="entry name" value="GP_PDE"/>
    <property type="match status" value="1"/>
</dbReference>
<proteinExistence type="predicted"/>
<dbReference type="PANTHER" id="PTHR43805">
    <property type="entry name" value="GLYCEROPHOSPHORYL DIESTER PHOSPHODIESTERASE"/>
    <property type="match status" value="1"/>
</dbReference>
<dbReference type="GO" id="GO:0006629">
    <property type="term" value="P:lipid metabolic process"/>
    <property type="evidence" value="ECO:0007669"/>
    <property type="project" value="InterPro"/>
</dbReference>